<dbReference type="Pfam" id="PF25106">
    <property type="entry name" value="VWA_4"/>
    <property type="match status" value="1"/>
</dbReference>
<protein>
    <submittedName>
        <fullName evidence="7">EGF-like domain-containing protein</fullName>
    </submittedName>
</protein>
<organism evidence="6 7">
    <name type="scientific">Strongyloides papillosus</name>
    <name type="common">Intestinal threadworm</name>
    <dbReference type="NCBI Taxonomy" id="174720"/>
    <lineage>
        <taxon>Eukaryota</taxon>
        <taxon>Metazoa</taxon>
        <taxon>Ecdysozoa</taxon>
        <taxon>Nematoda</taxon>
        <taxon>Chromadorea</taxon>
        <taxon>Rhabditida</taxon>
        <taxon>Tylenchina</taxon>
        <taxon>Panagrolaimomorpha</taxon>
        <taxon>Strongyloidoidea</taxon>
        <taxon>Strongyloididae</taxon>
        <taxon>Strongyloides</taxon>
    </lineage>
</organism>
<evidence type="ECO:0000256" key="2">
    <source>
        <dbReference type="ARBA" id="ARBA00022525"/>
    </source>
</evidence>
<evidence type="ECO:0000256" key="3">
    <source>
        <dbReference type="ARBA" id="ARBA00022729"/>
    </source>
</evidence>
<dbReference type="InterPro" id="IPR053295">
    <property type="entry name" value="Innate_immunity_reg"/>
</dbReference>
<evidence type="ECO:0000313" key="7">
    <source>
        <dbReference type="WBParaSite" id="SPAL_0000960600.1"/>
    </source>
</evidence>
<dbReference type="WBParaSite" id="SPAL_0000960600.1">
    <property type="protein sequence ID" value="SPAL_0000960600.1"/>
    <property type="gene ID" value="SPAL_0000960600"/>
</dbReference>
<proteinExistence type="predicted"/>
<dbReference type="PROSITE" id="PS00022">
    <property type="entry name" value="EGF_1"/>
    <property type="match status" value="1"/>
</dbReference>
<sequence>MCGTAIGNGFCMCQVGLTRSQCQDVRCTDDSGFTFLKDYSLPVFIIRARSQLKSIVSQINTQLSNLSVKFQPDRLAFQNFGLVTFNNNDSTFDGQYFSSIEDLQAALQRLALTSDNSGDCMDTTFSAINYAFNRFIMGNRSPMYVFTDALPSDPEYLQNVVEFNSFVLSPIYIFQLEPSDTKCQSLDLFTPAWNALQTVAARSSGNLFWVGGTQYSGVGNLFYNHMYNTYYRSDLMLADDADECLNQQKYSTVSIDSGFETLAIVASGKELDLILTSPEGKFVKPTVAVALNFTSIWTLSGLQTGQWQINLVSGDPNFRCSIRAYAAIPPERAGMMPQRTLYWGWTTGLNYDSPLRQPLFGLENSMVLHIDGARIAQRHRLSAEVAIYERSRTGKVLSFAANGLWRDECQFEVYFPKYRCNRPDETLYFTVFFRDDNDFMVQRAGAMYCAAFRPTQVPPGTCQNGGFSLNNTCVCPPMYTGSVCQTPVCYNGGTPRRDFCDCVAGFEGTF</sequence>
<comment type="caution">
    <text evidence="4">Lacks conserved residue(s) required for the propagation of feature annotation.</text>
</comment>
<keyword evidence="4" id="KW-0245">EGF-like domain</keyword>
<accession>A0A0N5BUT7</accession>
<evidence type="ECO:0000256" key="1">
    <source>
        <dbReference type="ARBA" id="ARBA00004613"/>
    </source>
</evidence>
<evidence type="ECO:0000256" key="4">
    <source>
        <dbReference type="PROSITE-ProRule" id="PRU00076"/>
    </source>
</evidence>
<comment type="subcellular location">
    <subcellularLocation>
        <location evidence="1">Secreted</location>
    </subcellularLocation>
</comment>
<evidence type="ECO:0000313" key="6">
    <source>
        <dbReference type="Proteomes" id="UP000046392"/>
    </source>
</evidence>
<dbReference type="PROSITE" id="PS50026">
    <property type="entry name" value="EGF_3"/>
    <property type="match status" value="1"/>
</dbReference>
<dbReference type="InterPro" id="IPR000742">
    <property type="entry name" value="EGF"/>
</dbReference>
<keyword evidence="3" id="KW-0732">Signal</keyword>
<reference evidence="7" key="1">
    <citation type="submission" date="2017-02" db="UniProtKB">
        <authorList>
            <consortium name="WormBaseParasite"/>
        </authorList>
    </citation>
    <scope>IDENTIFICATION</scope>
</reference>
<feature type="domain" description="EGF-like" evidence="5">
    <location>
        <begin position="445"/>
        <end position="485"/>
    </location>
</feature>
<keyword evidence="4" id="KW-1015">Disulfide bond</keyword>
<dbReference type="Gene3D" id="2.10.25.10">
    <property type="entry name" value="Laminin"/>
    <property type="match status" value="1"/>
</dbReference>
<dbReference type="PANTHER" id="PTHR47324:SF1">
    <property type="entry name" value="EGF-LIKE DOMAIN-CONTAINING PROTEIN-RELATED"/>
    <property type="match status" value="1"/>
</dbReference>
<feature type="disulfide bond" evidence="4">
    <location>
        <begin position="475"/>
        <end position="484"/>
    </location>
</feature>
<keyword evidence="2" id="KW-0964">Secreted</keyword>
<dbReference type="STRING" id="174720.A0A0N5BUT7"/>
<keyword evidence="6" id="KW-1185">Reference proteome</keyword>
<dbReference type="Proteomes" id="UP000046392">
    <property type="component" value="Unplaced"/>
</dbReference>
<dbReference type="InterPro" id="IPR056861">
    <property type="entry name" value="HMCN1-like_VWA"/>
</dbReference>
<dbReference type="PANTHER" id="PTHR47324">
    <property type="entry name" value="PROTEIN IRG-7-RELATED"/>
    <property type="match status" value="1"/>
</dbReference>
<dbReference type="AlphaFoldDB" id="A0A0N5BUT7"/>
<evidence type="ECO:0000259" key="5">
    <source>
        <dbReference type="PROSITE" id="PS50026"/>
    </source>
</evidence>
<name>A0A0N5BUT7_STREA</name>